<sequence length="141" mass="16320">ILVKTTLSQSANRTGWTIEAEVNTDKLPNRKTNITDSRWVTLACKRQTTRTGRDRMAISVRMLGMAFPMKEPFRLMQVPGMVGFHVFSMGVHWKTLTKMMAMTHDTTMEPRMYAAMRNSRVGKMREYMSRMEILMIPTVVQ</sequence>
<evidence type="ECO:0000313" key="2">
    <source>
        <dbReference type="Proteomes" id="UP000053958"/>
    </source>
</evidence>
<dbReference type="AlphaFoldDB" id="A0A0F4YJ90"/>
<dbReference type="RefSeq" id="XP_013324974.1">
    <property type="nucleotide sequence ID" value="XM_013469520.1"/>
</dbReference>
<name>A0A0F4YJ90_RASE3</name>
<comment type="caution">
    <text evidence="1">The sequence shown here is derived from an EMBL/GenBank/DDBJ whole genome shotgun (WGS) entry which is preliminary data.</text>
</comment>
<keyword evidence="2" id="KW-1185">Reference proteome</keyword>
<accession>A0A0F4YJ90</accession>
<gene>
    <name evidence="1" type="ORF">T310_7688</name>
</gene>
<organism evidence="1 2">
    <name type="scientific">Rasamsonia emersonii (strain ATCC 16479 / CBS 393.64 / IMI 116815)</name>
    <dbReference type="NCBI Taxonomy" id="1408163"/>
    <lineage>
        <taxon>Eukaryota</taxon>
        <taxon>Fungi</taxon>
        <taxon>Dikarya</taxon>
        <taxon>Ascomycota</taxon>
        <taxon>Pezizomycotina</taxon>
        <taxon>Eurotiomycetes</taxon>
        <taxon>Eurotiomycetidae</taxon>
        <taxon>Eurotiales</taxon>
        <taxon>Trichocomaceae</taxon>
        <taxon>Rasamsonia</taxon>
    </lineage>
</organism>
<feature type="non-terminal residue" evidence="1">
    <location>
        <position position="1"/>
    </location>
</feature>
<dbReference type="OrthoDB" id="10569183at2759"/>
<proteinExistence type="predicted"/>
<protein>
    <submittedName>
        <fullName evidence="1">Uncharacterized protein</fullName>
    </submittedName>
</protein>
<dbReference type="EMBL" id="LASV01000464">
    <property type="protein sequence ID" value="KKA18362.1"/>
    <property type="molecule type" value="Genomic_DNA"/>
</dbReference>
<reference evidence="1 2" key="1">
    <citation type="submission" date="2015-04" db="EMBL/GenBank/DDBJ databases">
        <authorList>
            <person name="Heijne W.H."/>
            <person name="Fedorova N.D."/>
            <person name="Nierman W.C."/>
            <person name="Vollebregt A.W."/>
            <person name="Zhao Z."/>
            <person name="Wu L."/>
            <person name="Kumar M."/>
            <person name="Stam H."/>
            <person name="van den Berg M.A."/>
            <person name="Pel H.J."/>
        </authorList>
    </citation>
    <scope>NUCLEOTIDE SEQUENCE [LARGE SCALE GENOMIC DNA]</scope>
    <source>
        <strain evidence="1 2">CBS 393.64</strain>
    </source>
</reference>
<dbReference type="GeneID" id="25319956"/>
<evidence type="ECO:0000313" key="1">
    <source>
        <dbReference type="EMBL" id="KKA18362.1"/>
    </source>
</evidence>
<dbReference type="Proteomes" id="UP000053958">
    <property type="component" value="Unassembled WGS sequence"/>
</dbReference>